<evidence type="ECO:0000259" key="5">
    <source>
        <dbReference type="Pfam" id="PF02120"/>
    </source>
</evidence>
<dbReference type="STRING" id="29542.A6070_09345"/>
<feature type="region of interest" description="Disordered" evidence="4">
    <location>
        <begin position="137"/>
        <end position="156"/>
    </location>
</feature>
<organism evidence="6 7">
    <name type="scientific">Syntrophotalea acetylenica</name>
    <name type="common">Pelobacter acetylenicus</name>
    <dbReference type="NCBI Taxonomy" id="29542"/>
    <lineage>
        <taxon>Bacteria</taxon>
        <taxon>Pseudomonadati</taxon>
        <taxon>Thermodesulfobacteriota</taxon>
        <taxon>Desulfuromonadia</taxon>
        <taxon>Desulfuromonadales</taxon>
        <taxon>Syntrophotaleaceae</taxon>
        <taxon>Syntrophotalea</taxon>
    </lineage>
</organism>
<dbReference type="OrthoDB" id="5432473at2"/>
<feature type="compositionally biased region" description="Low complexity" evidence="4">
    <location>
        <begin position="68"/>
        <end position="82"/>
    </location>
</feature>
<feature type="region of interest" description="Disordered" evidence="4">
    <location>
        <begin position="227"/>
        <end position="277"/>
    </location>
</feature>
<feature type="compositionally biased region" description="Low complexity" evidence="4">
    <location>
        <begin position="48"/>
        <end position="57"/>
    </location>
</feature>
<sequence length="672" mass="68921">MHMPAVILSENAPVATGPRATGRNAGNAFRNLLERTADSHDPGTDPLARASAAAAEEPAADAHITNTPQPASAAQPQNPQQQELAVMDAAKPLSDTEERPETQLPAKDLQNLQAPEQEPDPVPSGAMAYVFTAPAATGQGPAIASGTGNGDDAASMALPADAANGYQPEHLSTRRQNSDKPLPPEAQACSVPNPPQADGVPQNVMARIAPDGMAVASIAEQKIRAMAGSEPLAEAPAAADPDTSDGASRNTMTDPEAAIPASRQPADRAPSATIAEPTVTVGSQDTVVAMQHAKARVPATLRQDMPVPARLDGDGPQKIRQPAGADATAPAEATPAPQALTDPATPRLRTMAAGHPFAAISSTPAQGPTARSAALEGEAAPLGESRFAQLMPRAATAPFTQQSPVATTGILEPHLKQPMETTAMDPGPVSTAGILNGKSIRPAAVAEQSSFAMATPSVVDASPLTAGTMATPPASANLAASATLPGKAPILAGANEQAAIAGSVSLAASAAAPSTAAQVTPTAAASLFSVPEAPVIEQVIDNASLRDLGEKRQLTIELHPAELGQVKLDLVQEKDRLQLHLQAATHEVCDILEKHLPRLQEALQQQGLRLDSVQVSVDGQRQHQQGMFEHQQRAPQHGPWQRSGVANPDATVAPATATADRPSTASGLSLRV</sequence>
<dbReference type="InterPro" id="IPR038610">
    <property type="entry name" value="FliK-like_C_sf"/>
</dbReference>
<protein>
    <recommendedName>
        <fullName evidence="5">Flagellar hook-length control protein-like C-terminal domain-containing protein</fullName>
    </recommendedName>
</protein>
<dbReference type="CDD" id="cd17470">
    <property type="entry name" value="T3SS_Flik_C"/>
    <property type="match status" value="1"/>
</dbReference>
<dbReference type="KEGG" id="pace:A6070_09345"/>
<feature type="region of interest" description="Disordered" evidence="4">
    <location>
        <begin position="162"/>
        <end position="201"/>
    </location>
</feature>
<feature type="region of interest" description="Disordered" evidence="4">
    <location>
        <begin position="1"/>
        <end position="127"/>
    </location>
</feature>
<proteinExistence type="inferred from homology"/>
<name>A0A1L3GCQ0_SYNAC</name>
<feature type="compositionally biased region" description="Polar residues" evidence="4">
    <location>
        <begin position="661"/>
        <end position="672"/>
    </location>
</feature>
<comment type="similarity">
    <text evidence="2">Belongs to the FliK family.</text>
</comment>
<evidence type="ECO:0000313" key="7">
    <source>
        <dbReference type="Proteomes" id="UP000182264"/>
    </source>
</evidence>
<evidence type="ECO:0000256" key="3">
    <source>
        <dbReference type="ARBA" id="ARBA00022795"/>
    </source>
</evidence>
<reference evidence="6 7" key="1">
    <citation type="journal article" date="2017" name="Genome Announc.">
        <title>Complete Genome Sequences of Two Acetylene-Fermenting Pelobacter acetylenicus Strains.</title>
        <authorList>
            <person name="Sutton J.M."/>
            <person name="Baesman S.M."/>
            <person name="Fierst J.L."/>
            <person name="Poret-Peterson A.T."/>
            <person name="Oremland R.S."/>
            <person name="Dunlap D.S."/>
            <person name="Akob D.M."/>
        </authorList>
    </citation>
    <scope>NUCLEOTIDE SEQUENCE [LARGE SCALE GENOMIC DNA]</scope>
    <source>
        <strain evidence="6 7">DSM 3247</strain>
    </source>
</reference>
<feature type="domain" description="Flagellar hook-length control protein-like C-terminal" evidence="5">
    <location>
        <begin position="550"/>
        <end position="623"/>
    </location>
</feature>
<dbReference type="PRINTS" id="PR01007">
    <property type="entry name" value="FLGHOOKFLIK"/>
</dbReference>
<dbReference type="Gene3D" id="3.30.750.140">
    <property type="match status" value="1"/>
</dbReference>
<keyword evidence="3" id="KW-1005">Bacterial flagellum biogenesis</keyword>
<feature type="compositionally biased region" description="Low complexity" evidence="4">
    <location>
        <begin position="227"/>
        <end position="248"/>
    </location>
</feature>
<feature type="region of interest" description="Disordered" evidence="4">
    <location>
        <begin position="619"/>
        <end position="648"/>
    </location>
</feature>
<keyword evidence="7" id="KW-1185">Reference proteome</keyword>
<feature type="region of interest" description="Disordered" evidence="4">
    <location>
        <begin position="306"/>
        <end position="342"/>
    </location>
</feature>
<dbReference type="AlphaFoldDB" id="A0A1L3GCQ0"/>
<evidence type="ECO:0000256" key="2">
    <source>
        <dbReference type="ARBA" id="ARBA00009149"/>
    </source>
</evidence>
<dbReference type="Pfam" id="PF02120">
    <property type="entry name" value="Flg_hook"/>
    <property type="match status" value="1"/>
</dbReference>
<evidence type="ECO:0000256" key="1">
    <source>
        <dbReference type="ARBA" id="ARBA00003944"/>
    </source>
</evidence>
<evidence type="ECO:0000313" key="6">
    <source>
        <dbReference type="EMBL" id="APG23712.1"/>
    </source>
</evidence>
<dbReference type="InterPro" id="IPR021136">
    <property type="entry name" value="Flagellar_hook_control-like_C"/>
</dbReference>
<evidence type="ECO:0000256" key="4">
    <source>
        <dbReference type="SAM" id="MobiDB-lite"/>
    </source>
</evidence>
<feature type="compositionally biased region" description="Low complexity" evidence="4">
    <location>
        <begin position="322"/>
        <end position="341"/>
    </location>
</feature>
<dbReference type="RefSeq" id="WP_072285521.1">
    <property type="nucleotide sequence ID" value="NZ_CP015455.1"/>
</dbReference>
<dbReference type="InterPro" id="IPR001635">
    <property type="entry name" value="Flag_hook_Flik"/>
</dbReference>
<dbReference type="GO" id="GO:0044780">
    <property type="term" value="P:bacterial-type flagellum assembly"/>
    <property type="evidence" value="ECO:0007669"/>
    <property type="project" value="InterPro"/>
</dbReference>
<feature type="region of interest" description="Disordered" evidence="4">
    <location>
        <begin position="653"/>
        <end position="672"/>
    </location>
</feature>
<feature type="compositionally biased region" description="Basic and acidic residues" evidence="4">
    <location>
        <begin position="32"/>
        <end position="43"/>
    </location>
</feature>
<accession>A0A1L3GCQ0</accession>
<dbReference type="GO" id="GO:0009424">
    <property type="term" value="C:bacterial-type flagellum hook"/>
    <property type="evidence" value="ECO:0007669"/>
    <property type="project" value="InterPro"/>
</dbReference>
<comment type="function">
    <text evidence="1">Controls the length of the flagellar hook.</text>
</comment>
<gene>
    <name evidence="6" type="ORF">A7E75_00735</name>
</gene>
<dbReference type="EMBL" id="CP015518">
    <property type="protein sequence ID" value="APG23712.1"/>
    <property type="molecule type" value="Genomic_DNA"/>
</dbReference>
<dbReference type="Proteomes" id="UP000182264">
    <property type="component" value="Chromosome"/>
</dbReference>